<evidence type="ECO:0000313" key="3">
    <source>
        <dbReference type="Proteomes" id="UP001501759"/>
    </source>
</evidence>
<comment type="caution">
    <text evidence="2">The sequence shown here is derived from an EMBL/GenBank/DDBJ whole genome shotgun (WGS) entry which is preliminary data.</text>
</comment>
<evidence type="ECO:0000256" key="1">
    <source>
        <dbReference type="SAM" id="MobiDB-lite"/>
    </source>
</evidence>
<feature type="region of interest" description="Disordered" evidence="1">
    <location>
        <begin position="1"/>
        <end position="33"/>
    </location>
</feature>
<accession>A0ABP9J7A8</accession>
<evidence type="ECO:0000313" key="2">
    <source>
        <dbReference type="EMBL" id="GAA5022966.1"/>
    </source>
</evidence>
<name>A0ABP9J7A8_9ACTN</name>
<reference evidence="3" key="1">
    <citation type="journal article" date="2019" name="Int. J. Syst. Evol. Microbiol.">
        <title>The Global Catalogue of Microorganisms (GCM) 10K type strain sequencing project: providing services to taxonomists for standard genome sequencing and annotation.</title>
        <authorList>
            <consortium name="The Broad Institute Genomics Platform"/>
            <consortium name="The Broad Institute Genome Sequencing Center for Infectious Disease"/>
            <person name="Wu L."/>
            <person name="Ma J."/>
        </authorList>
    </citation>
    <scope>NUCLEOTIDE SEQUENCE [LARGE SCALE GENOMIC DNA]</scope>
    <source>
        <strain evidence="3">JCM 18409</strain>
    </source>
</reference>
<dbReference type="EMBL" id="BAABKB010000023">
    <property type="protein sequence ID" value="GAA5022966.1"/>
    <property type="molecule type" value="Genomic_DNA"/>
</dbReference>
<dbReference type="Proteomes" id="UP001501759">
    <property type="component" value="Unassembled WGS sequence"/>
</dbReference>
<organism evidence="2 3">
    <name type="scientific">Streptomyces siamensis</name>
    <dbReference type="NCBI Taxonomy" id="1274986"/>
    <lineage>
        <taxon>Bacteria</taxon>
        <taxon>Bacillati</taxon>
        <taxon>Actinomycetota</taxon>
        <taxon>Actinomycetes</taxon>
        <taxon>Kitasatosporales</taxon>
        <taxon>Streptomycetaceae</taxon>
        <taxon>Streptomyces</taxon>
    </lineage>
</organism>
<protein>
    <submittedName>
        <fullName evidence="2">Uncharacterized protein</fullName>
    </submittedName>
</protein>
<gene>
    <name evidence="2" type="ORF">GCM10023335_55320</name>
</gene>
<sequence>MFACEPDSIDLDAPAHLLPSRRGPNPSRRKEAETARLTAEVAEAFEEVYSGIGAATPRSGACR</sequence>
<proteinExistence type="predicted"/>
<keyword evidence="3" id="KW-1185">Reference proteome</keyword>